<evidence type="ECO:0000313" key="2">
    <source>
        <dbReference type="Proteomes" id="UP001057402"/>
    </source>
</evidence>
<gene>
    <name evidence="1" type="ORF">MLD38_029855</name>
</gene>
<accession>A0ACB9N910</accession>
<keyword evidence="2" id="KW-1185">Reference proteome</keyword>
<reference evidence="2" key="1">
    <citation type="journal article" date="2023" name="Front. Plant Sci.">
        <title>Chromosomal-level genome assembly of Melastoma candidum provides insights into trichome evolution.</title>
        <authorList>
            <person name="Zhong Y."/>
            <person name="Wu W."/>
            <person name="Sun C."/>
            <person name="Zou P."/>
            <person name="Liu Y."/>
            <person name="Dai S."/>
            <person name="Zhou R."/>
        </authorList>
    </citation>
    <scope>NUCLEOTIDE SEQUENCE [LARGE SCALE GENOMIC DNA]</scope>
</reference>
<comment type="caution">
    <text evidence="1">The sequence shown here is derived from an EMBL/GenBank/DDBJ whole genome shotgun (WGS) entry which is preliminary data.</text>
</comment>
<organism evidence="1 2">
    <name type="scientific">Melastoma candidum</name>
    <dbReference type="NCBI Taxonomy" id="119954"/>
    <lineage>
        <taxon>Eukaryota</taxon>
        <taxon>Viridiplantae</taxon>
        <taxon>Streptophyta</taxon>
        <taxon>Embryophyta</taxon>
        <taxon>Tracheophyta</taxon>
        <taxon>Spermatophyta</taxon>
        <taxon>Magnoliopsida</taxon>
        <taxon>eudicotyledons</taxon>
        <taxon>Gunneridae</taxon>
        <taxon>Pentapetalae</taxon>
        <taxon>rosids</taxon>
        <taxon>malvids</taxon>
        <taxon>Myrtales</taxon>
        <taxon>Melastomataceae</taxon>
        <taxon>Melastomatoideae</taxon>
        <taxon>Melastomateae</taxon>
        <taxon>Melastoma</taxon>
    </lineage>
</organism>
<dbReference type="Proteomes" id="UP001057402">
    <property type="component" value="Chromosome 8"/>
</dbReference>
<evidence type="ECO:0000313" key="1">
    <source>
        <dbReference type="EMBL" id="KAI4331696.1"/>
    </source>
</evidence>
<name>A0ACB9N910_9MYRT</name>
<dbReference type="EMBL" id="CM042887">
    <property type="protein sequence ID" value="KAI4331696.1"/>
    <property type="molecule type" value="Genomic_DNA"/>
</dbReference>
<proteinExistence type="predicted"/>
<sequence length="212" mass="23508">MLIIRCFSKRLILRGFELVPEDICLDLMAEMMKRTYDCLPGAYAGDYGGATGGFQRLCRERRSCLSYLAIQIKNLDSTTKNQMTLCPSCHGRGLIARRDGSDSTCAKCNGKRKIPSVTCGSCGLVRCETCKGSGSLLSLENTRAPVPATAGVICERHEISVVRVTMTHRNRAFRLYAVGNSREVYLKEYYPSMFCRGMRLVSGGLVSPRPLR</sequence>
<protein>
    <submittedName>
        <fullName evidence="1">Uncharacterized protein</fullName>
    </submittedName>
</protein>